<gene>
    <name evidence="1" type="ORF">MICPUN_109666</name>
</gene>
<sequence>MTDPSRPPLALPVAAPRAAARWPPAPRTARSRVLAVLGGDIGYFSMFVFNACCRAAARSVLLVIWDEERQ</sequence>
<dbReference type="GeneID" id="8249869"/>
<evidence type="ECO:0000313" key="1">
    <source>
        <dbReference type="EMBL" id="ACO68193.1"/>
    </source>
</evidence>
<protein>
    <submittedName>
        <fullName evidence="1">Uncharacterized protein</fullName>
    </submittedName>
</protein>
<dbReference type="KEGG" id="mis:MICPUN_109666"/>
<proteinExistence type="predicted"/>
<reference evidence="1 2" key="1">
    <citation type="journal article" date="2009" name="Science">
        <title>Green evolution and dynamic adaptations revealed by genomes of the marine picoeukaryotes Micromonas.</title>
        <authorList>
            <person name="Worden A.Z."/>
            <person name="Lee J.H."/>
            <person name="Mock T."/>
            <person name="Rouze P."/>
            <person name="Simmons M.P."/>
            <person name="Aerts A.L."/>
            <person name="Allen A.E."/>
            <person name="Cuvelier M.L."/>
            <person name="Derelle E."/>
            <person name="Everett M.V."/>
            <person name="Foulon E."/>
            <person name="Grimwood J."/>
            <person name="Gundlach H."/>
            <person name="Henrissat B."/>
            <person name="Napoli C."/>
            <person name="McDonald S.M."/>
            <person name="Parker M.S."/>
            <person name="Rombauts S."/>
            <person name="Salamov A."/>
            <person name="Von Dassow P."/>
            <person name="Badger J.H."/>
            <person name="Coutinho P.M."/>
            <person name="Demir E."/>
            <person name="Dubchak I."/>
            <person name="Gentemann C."/>
            <person name="Eikrem W."/>
            <person name="Gready J.E."/>
            <person name="John U."/>
            <person name="Lanier W."/>
            <person name="Lindquist E.A."/>
            <person name="Lucas S."/>
            <person name="Mayer K.F."/>
            <person name="Moreau H."/>
            <person name="Not F."/>
            <person name="Otillar R."/>
            <person name="Panaud O."/>
            <person name="Pangilinan J."/>
            <person name="Paulsen I."/>
            <person name="Piegu B."/>
            <person name="Poliakov A."/>
            <person name="Robbens S."/>
            <person name="Schmutz J."/>
            <person name="Toulza E."/>
            <person name="Wyss T."/>
            <person name="Zelensky A."/>
            <person name="Zhou K."/>
            <person name="Armbrust E.V."/>
            <person name="Bhattacharya D."/>
            <person name="Goodenough U.W."/>
            <person name="Van de Peer Y."/>
            <person name="Grigoriev I.V."/>
        </authorList>
    </citation>
    <scope>NUCLEOTIDE SEQUENCE [LARGE SCALE GENOMIC DNA]</scope>
    <source>
        <strain evidence="2">RCC299 / NOUM17</strain>
    </source>
</reference>
<dbReference type="AlphaFoldDB" id="C1EJJ1"/>
<name>C1EJJ1_MICCC</name>
<organism evidence="1 2">
    <name type="scientific">Micromonas commoda (strain RCC299 / NOUM17 / CCMP2709)</name>
    <name type="common">Picoplanktonic green alga</name>
    <dbReference type="NCBI Taxonomy" id="296587"/>
    <lineage>
        <taxon>Eukaryota</taxon>
        <taxon>Viridiplantae</taxon>
        <taxon>Chlorophyta</taxon>
        <taxon>Mamiellophyceae</taxon>
        <taxon>Mamiellales</taxon>
        <taxon>Mamiellaceae</taxon>
        <taxon>Micromonas</taxon>
    </lineage>
</organism>
<dbReference type="Proteomes" id="UP000002009">
    <property type="component" value="Chromosome 17"/>
</dbReference>
<dbReference type="InParanoid" id="C1EJJ1"/>
<dbReference type="EMBL" id="CP001335">
    <property type="protein sequence ID" value="ACO68193.1"/>
    <property type="molecule type" value="Genomic_DNA"/>
</dbReference>
<keyword evidence="2" id="KW-1185">Reference proteome</keyword>
<dbReference type="RefSeq" id="XP_002506935.1">
    <property type="nucleotide sequence ID" value="XM_002506889.1"/>
</dbReference>
<accession>C1EJJ1</accession>
<evidence type="ECO:0000313" key="2">
    <source>
        <dbReference type="Proteomes" id="UP000002009"/>
    </source>
</evidence>